<dbReference type="GO" id="GO:0089715">
    <property type="term" value="F:tRNA (L-threonylcarbamoyladenosine(37)-C2) methyltransferase activity"/>
    <property type="evidence" value="ECO:0007669"/>
    <property type="project" value="TreeGrafter"/>
</dbReference>
<evidence type="ECO:0000259" key="3">
    <source>
        <dbReference type="PROSITE" id="PS51668"/>
    </source>
</evidence>
<dbReference type="NCBIfam" id="TIGR00104">
    <property type="entry name" value="tRNA_TsaA"/>
    <property type="match status" value="1"/>
</dbReference>
<dbReference type="RefSeq" id="WP_201091709.1">
    <property type="nucleotide sequence ID" value="NZ_CP067393.1"/>
</dbReference>
<dbReference type="Pfam" id="PF18389">
    <property type="entry name" value="TrmO_C"/>
    <property type="match status" value="1"/>
</dbReference>
<dbReference type="CDD" id="cd09281">
    <property type="entry name" value="UPF0066"/>
    <property type="match status" value="1"/>
</dbReference>
<evidence type="ECO:0000256" key="2">
    <source>
        <dbReference type="ARBA" id="ARBA00033753"/>
    </source>
</evidence>
<dbReference type="AlphaFoldDB" id="A0A974NEJ3"/>
<dbReference type="Gene3D" id="3.30.2310.10">
    <property type="entry name" value="YaeB-like"/>
    <property type="match status" value="1"/>
</dbReference>
<dbReference type="InterPro" id="IPR040372">
    <property type="entry name" value="YaeB-like"/>
</dbReference>
<feature type="domain" description="TsaA-like" evidence="3">
    <location>
        <begin position="4"/>
        <end position="141"/>
    </location>
</feature>
<dbReference type="Proteomes" id="UP000595278">
    <property type="component" value="Chromosome"/>
</dbReference>
<evidence type="ECO:0000256" key="1">
    <source>
        <dbReference type="ARBA" id="ARBA00022691"/>
    </source>
</evidence>
<proteinExistence type="inferred from homology"/>
<dbReference type="PANTHER" id="PTHR12818:SF0">
    <property type="entry name" value="TRNA (ADENINE(37)-N6)-METHYLTRANSFERASE"/>
    <property type="match status" value="1"/>
</dbReference>
<name>A0A974NEJ3_9GAMM</name>
<dbReference type="InterPro" id="IPR036413">
    <property type="entry name" value="YaeB-like_sf"/>
</dbReference>
<dbReference type="EMBL" id="CP067393">
    <property type="protein sequence ID" value="QQP85290.1"/>
    <property type="molecule type" value="Genomic_DNA"/>
</dbReference>
<dbReference type="InterPro" id="IPR023370">
    <property type="entry name" value="TrmO-like_N"/>
</dbReference>
<dbReference type="InterPro" id="IPR041369">
    <property type="entry name" value="TrmO_C"/>
</dbReference>
<evidence type="ECO:0000313" key="5">
    <source>
        <dbReference type="Proteomes" id="UP000595278"/>
    </source>
</evidence>
<gene>
    <name evidence="4" type="primary">tsaA</name>
    <name evidence="4" type="ORF">JHT90_13020</name>
</gene>
<reference evidence="4 5" key="1">
    <citation type="submission" date="2021-01" db="EMBL/GenBank/DDBJ databases">
        <title>Entomomonas sp. F2A isolated from a house cricket (Acheta domesticus).</title>
        <authorList>
            <person name="Spergser J."/>
            <person name="Busse H.-J."/>
        </authorList>
    </citation>
    <scope>NUCLEOTIDE SEQUENCE [LARGE SCALE GENOMIC DNA]</scope>
    <source>
        <strain evidence="4 5">F2A</strain>
    </source>
</reference>
<dbReference type="SUPFAM" id="SSF118196">
    <property type="entry name" value="YaeB-like"/>
    <property type="match status" value="1"/>
</dbReference>
<organism evidence="4 5">
    <name type="scientific">Entomomonas asaccharolytica</name>
    <dbReference type="NCBI Taxonomy" id="2785331"/>
    <lineage>
        <taxon>Bacteria</taxon>
        <taxon>Pseudomonadati</taxon>
        <taxon>Pseudomonadota</taxon>
        <taxon>Gammaproteobacteria</taxon>
        <taxon>Pseudomonadales</taxon>
        <taxon>Pseudomonadaceae</taxon>
        <taxon>Entomomonas</taxon>
    </lineage>
</organism>
<keyword evidence="1" id="KW-0949">S-adenosyl-L-methionine</keyword>
<dbReference type="PROSITE" id="PS51668">
    <property type="entry name" value="TSAA_2"/>
    <property type="match status" value="1"/>
</dbReference>
<dbReference type="Pfam" id="PF01980">
    <property type="entry name" value="TrmO_N"/>
    <property type="match status" value="1"/>
</dbReference>
<dbReference type="Gene3D" id="2.40.30.70">
    <property type="entry name" value="YaeB-like"/>
    <property type="match status" value="1"/>
</dbReference>
<dbReference type="InterPro" id="IPR023368">
    <property type="entry name" value="UPF0066_cons_site"/>
</dbReference>
<comment type="similarity">
    <text evidence="2">Belongs to the tRNA methyltransferase O family.</text>
</comment>
<sequence length="228" mass="25955">MYQLEAIGYIHSCYKEKFAIPRQPRLVPAATGIIELIPPYNQREALVGLEQVSHIWLLFIFHQSIEQKPRLKVRPPRLGGNKSLGVFATRSTYRPNHIGQSVVKLEQIVNNQLYVSGIDLVDSTPIIDIKPYIPYADIVTEATNTIAPEPPLPINVIWSAQALTQVAQHEQRLQKPLQALIEQSLSQDPRPAYQQPEPTREYGAVFWDVNVKWHYADHHTIEVLVVSD</sequence>
<dbReference type="PROSITE" id="PS01318">
    <property type="entry name" value="TSAA_1"/>
    <property type="match status" value="1"/>
</dbReference>
<evidence type="ECO:0000313" key="4">
    <source>
        <dbReference type="EMBL" id="QQP85290.1"/>
    </source>
</evidence>
<accession>A0A974NEJ3</accession>
<protein>
    <submittedName>
        <fullName evidence="4">tRNA (N6-threonylcarbamoyladenosine(37)-N6)-methyltransferase TrmO</fullName>
    </submittedName>
</protein>
<dbReference type="InterPro" id="IPR036414">
    <property type="entry name" value="YaeB_N_sf"/>
</dbReference>
<dbReference type="KEGG" id="eaz:JHT90_13020"/>
<keyword evidence="5" id="KW-1185">Reference proteome</keyword>
<dbReference type="PANTHER" id="PTHR12818">
    <property type="entry name" value="TRNA (ADENINE(37)-N6)-METHYLTRANSFERASE"/>
    <property type="match status" value="1"/>
</dbReference>